<accession>A0A7W9SXX0</accession>
<name>A0A7W9SXX0_ARMRO</name>
<dbReference type="Gene3D" id="1.10.10.10">
    <property type="entry name" value="Winged helix-like DNA-binding domain superfamily/Winged helix DNA-binding domain"/>
    <property type="match status" value="1"/>
</dbReference>
<dbReference type="AlphaFoldDB" id="A0A7W9SXX0"/>
<sequence length="118" mass="13551">MVPVPAIYIDYVMPALTDVEWRVLLVVIRQTIGWVFEEGGSPARKERDWLSHSQLKARTGKGGDAISRSIDSLVRYGLIVVEREDGRVVTNAQERRRVRHRLYYRLGQLPYPTGEGEQ</sequence>
<keyword evidence="2" id="KW-1185">Reference proteome</keyword>
<dbReference type="EMBL" id="JACHGW010000010">
    <property type="protein sequence ID" value="MBB6053938.1"/>
    <property type="molecule type" value="Genomic_DNA"/>
</dbReference>
<evidence type="ECO:0000313" key="2">
    <source>
        <dbReference type="Proteomes" id="UP000520814"/>
    </source>
</evidence>
<protein>
    <submittedName>
        <fullName evidence="1">Uncharacterized protein</fullName>
    </submittedName>
</protein>
<reference evidence="1 2" key="1">
    <citation type="submission" date="2020-08" db="EMBL/GenBank/DDBJ databases">
        <title>Genomic Encyclopedia of Type Strains, Phase IV (KMG-IV): sequencing the most valuable type-strain genomes for metagenomic binning, comparative biology and taxonomic classification.</title>
        <authorList>
            <person name="Goeker M."/>
        </authorList>
    </citation>
    <scope>NUCLEOTIDE SEQUENCE [LARGE SCALE GENOMIC DNA]</scope>
    <source>
        <strain evidence="1 2">DSM 23562</strain>
    </source>
</reference>
<proteinExistence type="predicted"/>
<gene>
    <name evidence="1" type="ORF">HNQ39_005785</name>
</gene>
<dbReference type="Proteomes" id="UP000520814">
    <property type="component" value="Unassembled WGS sequence"/>
</dbReference>
<dbReference type="RefSeq" id="WP_184204024.1">
    <property type="nucleotide sequence ID" value="NZ_JACHGW010000010.1"/>
</dbReference>
<organism evidence="1 2">
    <name type="scientific">Armatimonas rosea</name>
    <dbReference type="NCBI Taxonomy" id="685828"/>
    <lineage>
        <taxon>Bacteria</taxon>
        <taxon>Bacillati</taxon>
        <taxon>Armatimonadota</taxon>
        <taxon>Armatimonadia</taxon>
        <taxon>Armatimonadales</taxon>
        <taxon>Armatimonadaceae</taxon>
        <taxon>Armatimonas</taxon>
    </lineage>
</organism>
<dbReference type="InterPro" id="IPR036388">
    <property type="entry name" value="WH-like_DNA-bd_sf"/>
</dbReference>
<evidence type="ECO:0000313" key="1">
    <source>
        <dbReference type="EMBL" id="MBB6053938.1"/>
    </source>
</evidence>
<comment type="caution">
    <text evidence="1">The sequence shown here is derived from an EMBL/GenBank/DDBJ whole genome shotgun (WGS) entry which is preliminary data.</text>
</comment>